<protein>
    <submittedName>
        <fullName evidence="2">Melanin-concentrating hormone receptor 1</fullName>
    </submittedName>
</protein>
<gene>
    <name evidence="2" type="primary">MCHR1</name>
    <name evidence="2" type="ORF">g.23044</name>
</gene>
<evidence type="ECO:0000259" key="1">
    <source>
        <dbReference type="Pfam" id="PF24847"/>
    </source>
</evidence>
<accession>A0A1D1ZFH6</accession>
<name>A0A1D1ZFH6_9ARAE</name>
<reference evidence="2" key="1">
    <citation type="submission" date="2015-07" db="EMBL/GenBank/DDBJ databases">
        <title>Transcriptome Assembly of Anthurium amnicola.</title>
        <authorList>
            <person name="Suzuki J."/>
        </authorList>
    </citation>
    <scope>NUCLEOTIDE SEQUENCE</scope>
</reference>
<keyword evidence="2" id="KW-0675">Receptor</keyword>
<evidence type="ECO:0000313" key="2">
    <source>
        <dbReference type="EMBL" id="JAT65598.1"/>
    </source>
</evidence>
<feature type="domain" description="DUF7722" evidence="1">
    <location>
        <begin position="79"/>
        <end position="124"/>
    </location>
</feature>
<dbReference type="AlphaFoldDB" id="A0A1D1ZFH6"/>
<dbReference type="EMBL" id="GDJX01002338">
    <property type="protein sequence ID" value="JAT65598.1"/>
    <property type="molecule type" value="Transcribed_RNA"/>
</dbReference>
<dbReference type="Pfam" id="PF24847">
    <property type="entry name" value="DUF7722"/>
    <property type="match status" value="1"/>
</dbReference>
<organism evidence="2">
    <name type="scientific">Anthurium amnicola</name>
    <dbReference type="NCBI Taxonomy" id="1678845"/>
    <lineage>
        <taxon>Eukaryota</taxon>
        <taxon>Viridiplantae</taxon>
        <taxon>Streptophyta</taxon>
        <taxon>Embryophyta</taxon>
        <taxon>Tracheophyta</taxon>
        <taxon>Spermatophyta</taxon>
        <taxon>Magnoliopsida</taxon>
        <taxon>Liliopsida</taxon>
        <taxon>Araceae</taxon>
        <taxon>Pothoideae</taxon>
        <taxon>Potheae</taxon>
        <taxon>Anthurium</taxon>
    </lineage>
</organism>
<dbReference type="PANTHER" id="PTHR33513">
    <property type="entry name" value="OS06G0523300 PROTEIN"/>
    <property type="match status" value="1"/>
</dbReference>
<sequence length="127" mass="14420">PIFHSCPHYFPLPRPSWLEMSPGWLLLPAGGSGHGEGDGLLGLKCRGKAEAKQARAAPLVAKKAKPEQCSYGFQMPLHYPRYKREDYEKMEGWKVDVLLREYGLNFDGSLHEKRAYAMGTFLWPDQL</sequence>
<dbReference type="InterPro" id="IPR056139">
    <property type="entry name" value="DUF7722"/>
</dbReference>
<feature type="non-terminal residue" evidence="2">
    <location>
        <position position="1"/>
    </location>
</feature>
<proteinExistence type="predicted"/>